<dbReference type="EMBL" id="JABSTR010000002">
    <property type="protein sequence ID" value="KAH9364490.1"/>
    <property type="molecule type" value="Genomic_DNA"/>
</dbReference>
<proteinExistence type="predicted"/>
<gene>
    <name evidence="4" type="ORF">HPB48_018054</name>
</gene>
<dbReference type="InterPro" id="IPR003439">
    <property type="entry name" value="ABC_transporter-like_ATP-bd"/>
</dbReference>
<name>A0A9J6FMV0_HAELO</name>
<organism evidence="4 5">
    <name type="scientific">Haemaphysalis longicornis</name>
    <name type="common">Bush tick</name>
    <dbReference type="NCBI Taxonomy" id="44386"/>
    <lineage>
        <taxon>Eukaryota</taxon>
        <taxon>Metazoa</taxon>
        <taxon>Ecdysozoa</taxon>
        <taxon>Arthropoda</taxon>
        <taxon>Chelicerata</taxon>
        <taxon>Arachnida</taxon>
        <taxon>Acari</taxon>
        <taxon>Parasitiformes</taxon>
        <taxon>Ixodida</taxon>
        <taxon>Ixodoidea</taxon>
        <taxon>Ixodidae</taxon>
        <taxon>Haemaphysalinae</taxon>
        <taxon>Haemaphysalis</taxon>
    </lineage>
</organism>
<evidence type="ECO:0000259" key="3">
    <source>
        <dbReference type="Pfam" id="PF00005"/>
    </source>
</evidence>
<dbReference type="InterPro" id="IPR027417">
    <property type="entry name" value="P-loop_NTPase"/>
</dbReference>
<keyword evidence="1" id="KW-0547">Nucleotide-binding</keyword>
<dbReference type="GO" id="GO:0042626">
    <property type="term" value="F:ATPase-coupled transmembrane transporter activity"/>
    <property type="evidence" value="ECO:0007669"/>
    <property type="project" value="TreeGrafter"/>
</dbReference>
<evidence type="ECO:0000313" key="4">
    <source>
        <dbReference type="EMBL" id="KAH9364490.1"/>
    </source>
</evidence>
<keyword evidence="2" id="KW-0067">ATP-binding</keyword>
<comment type="caution">
    <text evidence="4">The sequence shown here is derived from an EMBL/GenBank/DDBJ whole genome shotgun (WGS) entry which is preliminary data.</text>
</comment>
<dbReference type="AlphaFoldDB" id="A0A9J6FMV0"/>
<dbReference type="Pfam" id="PF00005">
    <property type="entry name" value="ABC_tran"/>
    <property type="match status" value="1"/>
</dbReference>
<dbReference type="GO" id="GO:0016887">
    <property type="term" value="F:ATP hydrolysis activity"/>
    <property type="evidence" value="ECO:0007669"/>
    <property type="project" value="InterPro"/>
</dbReference>
<dbReference type="InterPro" id="IPR050173">
    <property type="entry name" value="ABC_transporter_C-like"/>
</dbReference>
<dbReference type="PANTHER" id="PTHR24223">
    <property type="entry name" value="ATP-BINDING CASSETTE SUB-FAMILY C"/>
    <property type="match status" value="1"/>
</dbReference>
<reference evidence="4 5" key="1">
    <citation type="journal article" date="2020" name="Cell">
        <title>Large-Scale Comparative Analyses of Tick Genomes Elucidate Their Genetic Diversity and Vector Capacities.</title>
        <authorList>
            <consortium name="Tick Genome and Microbiome Consortium (TIGMIC)"/>
            <person name="Jia N."/>
            <person name="Wang J."/>
            <person name="Shi W."/>
            <person name="Du L."/>
            <person name="Sun Y."/>
            <person name="Zhan W."/>
            <person name="Jiang J.F."/>
            <person name="Wang Q."/>
            <person name="Zhang B."/>
            <person name="Ji P."/>
            <person name="Bell-Sakyi L."/>
            <person name="Cui X.M."/>
            <person name="Yuan T.T."/>
            <person name="Jiang B.G."/>
            <person name="Yang W.F."/>
            <person name="Lam T.T."/>
            <person name="Chang Q.C."/>
            <person name="Ding S.J."/>
            <person name="Wang X.J."/>
            <person name="Zhu J.G."/>
            <person name="Ruan X.D."/>
            <person name="Zhao L."/>
            <person name="Wei J.T."/>
            <person name="Ye R.Z."/>
            <person name="Que T.C."/>
            <person name="Du C.H."/>
            <person name="Zhou Y.H."/>
            <person name="Cheng J.X."/>
            <person name="Dai P.F."/>
            <person name="Guo W.B."/>
            <person name="Han X.H."/>
            <person name="Huang E.J."/>
            <person name="Li L.F."/>
            <person name="Wei W."/>
            <person name="Gao Y.C."/>
            <person name="Liu J.Z."/>
            <person name="Shao H.Z."/>
            <person name="Wang X."/>
            <person name="Wang C.C."/>
            <person name="Yang T.C."/>
            <person name="Huo Q.B."/>
            <person name="Li W."/>
            <person name="Chen H.Y."/>
            <person name="Chen S.E."/>
            <person name="Zhou L.G."/>
            <person name="Ni X.B."/>
            <person name="Tian J.H."/>
            <person name="Sheng Y."/>
            <person name="Liu T."/>
            <person name="Pan Y.S."/>
            <person name="Xia L.Y."/>
            <person name="Li J."/>
            <person name="Zhao F."/>
            <person name="Cao W.C."/>
        </authorList>
    </citation>
    <scope>NUCLEOTIDE SEQUENCE [LARGE SCALE GENOMIC DNA]</scope>
    <source>
        <strain evidence="4">HaeL-2018</strain>
    </source>
</reference>
<dbReference type="Proteomes" id="UP000821853">
    <property type="component" value="Chromosome 10"/>
</dbReference>
<protein>
    <recommendedName>
        <fullName evidence="3">ABC transporter domain-containing protein</fullName>
    </recommendedName>
</protein>
<accession>A0A9J6FMV0</accession>
<dbReference type="OrthoDB" id="6500128at2759"/>
<dbReference type="SUPFAM" id="SSF52540">
    <property type="entry name" value="P-loop containing nucleoside triphosphate hydrolases"/>
    <property type="match status" value="1"/>
</dbReference>
<dbReference type="VEuPathDB" id="VectorBase:HLOH_059332"/>
<dbReference type="GO" id="GO:0016020">
    <property type="term" value="C:membrane"/>
    <property type="evidence" value="ECO:0007669"/>
    <property type="project" value="TreeGrafter"/>
</dbReference>
<dbReference type="Gene3D" id="3.40.50.300">
    <property type="entry name" value="P-loop containing nucleotide triphosphate hydrolases"/>
    <property type="match status" value="1"/>
</dbReference>
<sequence>MSAAAYEKPGCQRMFVLRRSTLTTPQGHNLSGGQKQRVSLARAAYHECSIYVLDDPLSALGYDRWFQSLRKAHR</sequence>
<evidence type="ECO:0000256" key="1">
    <source>
        <dbReference type="ARBA" id="ARBA00022741"/>
    </source>
</evidence>
<keyword evidence="5" id="KW-1185">Reference proteome</keyword>
<feature type="domain" description="ABC transporter" evidence="3">
    <location>
        <begin position="24"/>
        <end position="57"/>
    </location>
</feature>
<evidence type="ECO:0000313" key="5">
    <source>
        <dbReference type="Proteomes" id="UP000821853"/>
    </source>
</evidence>
<dbReference type="GO" id="GO:0005524">
    <property type="term" value="F:ATP binding"/>
    <property type="evidence" value="ECO:0007669"/>
    <property type="project" value="UniProtKB-KW"/>
</dbReference>
<evidence type="ECO:0000256" key="2">
    <source>
        <dbReference type="ARBA" id="ARBA00022840"/>
    </source>
</evidence>